<gene>
    <name evidence="2" type="ORF">FKW77_003948</name>
</gene>
<name>A0A517L920_9PEZI</name>
<reference evidence="2 3" key="1">
    <citation type="submission" date="2019-07" db="EMBL/GenBank/DDBJ databases">
        <title>Finished genome of Venturia effusa.</title>
        <authorList>
            <person name="Young C.A."/>
            <person name="Cox M.P."/>
            <person name="Ganley A.R.D."/>
            <person name="David W.J."/>
        </authorList>
    </citation>
    <scope>NUCLEOTIDE SEQUENCE [LARGE SCALE GENOMIC DNA]</scope>
    <source>
        <strain evidence="3">albino</strain>
    </source>
</reference>
<organism evidence="2 3">
    <name type="scientific">Venturia effusa</name>
    <dbReference type="NCBI Taxonomy" id="50376"/>
    <lineage>
        <taxon>Eukaryota</taxon>
        <taxon>Fungi</taxon>
        <taxon>Dikarya</taxon>
        <taxon>Ascomycota</taxon>
        <taxon>Pezizomycotina</taxon>
        <taxon>Dothideomycetes</taxon>
        <taxon>Pleosporomycetidae</taxon>
        <taxon>Venturiales</taxon>
        <taxon>Venturiaceae</taxon>
        <taxon>Venturia</taxon>
    </lineage>
</organism>
<keyword evidence="3" id="KW-1185">Reference proteome</keyword>
<accession>A0A517L920</accession>
<sequence length="293" mass="31780">MACRALSSSVYDSLATTDLQSYDSGPKESTCDGKSFMTTKEMSVGHSEYDQIFDDFVHSENANDSRQSMESHQVLEPRIDEDVHRLTCVFMTELTAATPVSASGRLSLPPRPFGALGIRGAGCDREDLDHFSCVTTNCGCDNCNPPTPGEYVFTPISEDPMSAASNHASPSLMSTSTHSESSISILDLDSPTLGWTSGLFDLETSSSHLTLDPIFTHFNTGGLPSPDETPTEEDGCLTSMFPLFEARHESLTPMPTTPSAKRSQTDSCITGAPKKRSRWSDDSEVLATKRRKG</sequence>
<feature type="region of interest" description="Disordered" evidence="1">
    <location>
        <begin position="250"/>
        <end position="293"/>
    </location>
</feature>
<feature type="compositionally biased region" description="Polar residues" evidence="1">
    <location>
        <begin position="253"/>
        <end position="268"/>
    </location>
</feature>
<evidence type="ECO:0000313" key="2">
    <source>
        <dbReference type="EMBL" id="QDS72131.1"/>
    </source>
</evidence>
<protein>
    <submittedName>
        <fullName evidence="2">Uncharacterized protein</fullName>
    </submittedName>
</protein>
<proteinExistence type="predicted"/>
<dbReference type="EMBL" id="CP042191">
    <property type="protein sequence ID" value="QDS72131.1"/>
    <property type="molecule type" value="Genomic_DNA"/>
</dbReference>
<evidence type="ECO:0000313" key="3">
    <source>
        <dbReference type="Proteomes" id="UP000316270"/>
    </source>
</evidence>
<dbReference type="OrthoDB" id="10416318at2759"/>
<evidence type="ECO:0000256" key="1">
    <source>
        <dbReference type="SAM" id="MobiDB-lite"/>
    </source>
</evidence>
<dbReference type="Proteomes" id="UP000316270">
    <property type="component" value="Chromosome 7"/>
</dbReference>
<dbReference type="AlphaFoldDB" id="A0A517L920"/>